<dbReference type="SMART" id="SM00710">
    <property type="entry name" value="PbH1"/>
    <property type="match status" value="6"/>
</dbReference>
<dbReference type="InterPro" id="IPR006584">
    <property type="entry name" value="Cellulose-bd_IV"/>
</dbReference>
<dbReference type="Pfam" id="PF03422">
    <property type="entry name" value="CBM_6"/>
    <property type="match status" value="1"/>
</dbReference>
<accession>A0ABV8HN72</accession>
<feature type="domain" description="CBM6" evidence="4">
    <location>
        <begin position="670"/>
        <end position="812"/>
    </location>
</feature>
<dbReference type="NCBIfam" id="NF012200">
    <property type="entry name" value="choice_anch_D"/>
    <property type="match status" value="1"/>
</dbReference>
<gene>
    <name evidence="5" type="ORF">ACFO3J_18590</name>
</gene>
<name>A0ABV8HN72_9ACTN</name>
<evidence type="ECO:0000256" key="1">
    <source>
        <dbReference type="ARBA" id="ARBA00022729"/>
    </source>
</evidence>
<dbReference type="SUPFAM" id="SSF49785">
    <property type="entry name" value="Galactose-binding domain-like"/>
    <property type="match status" value="2"/>
</dbReference>
<evidence type="ECO:0000259" key="3">
    <source>
        <dbReference type="PROSITE" id="PS50022"/>
    </source>
</evidence>
<dbReference type="InterPro" id="IPR012334">
    <property type="entry name" value="Pectin_lyas_fold"/>
</dbReference>
<dbReference type="Pfam" id="PF22815">
    <property type="entry name" value="CatAgl_D1"/>
    <property type="match status" value="1"/>
</dbReference>
<dbReference type="Pfam" id="PF22633">
    <property type="entry name" value="F5_F8_type_C_2"/>
    <property type="match status" value="1"/>
</dbReference>
<dbReference type="SUPFAM" id="SSF51126">
    <property type="entry name" value="Pectin lyase-like"/>
    <property type="match status" value="2"/>
</dbReference>
<dbReference type="InterPro" id="IPR000421">
    <property type="entry name" value="FA58C"/>
</dbReference>
<dbReference type="Gene3D" id="2.160.20.10">
    <property type="entry name" value="Single-stranded right-handed beta-helix, Pectin lyase-like"/>
    <property type="match status" value="2"/>
</dbReference>
<dbReference type="InterPro" id="IPR033801">
    <property type="entry name" value="CBM6-CBM35-CBM36-like_1"/>
</dbReference>
<dbReference type="PROSITE" id="PS51175">
    <property type="entry name" value="CBM6"/>
    <property type="match status" value="1"/>
</dbReference>
<dbReference type="InterPro" id="IPR005084">
    <property type="entry name" value="CBM6"/>
</dbReference>
<proteinExistence type="predicted"/>
<dbReference type="Pfam" id="PF22073">
    <property type="entry name" value="Cep192_D4"/>
    <property type="match status" value="1"/>
</dbReference>
<dbReference type="InterPro" id="IPR008979">
    <property type="entry name" value="Galactose-bd-like_sf"/>
</dbReference>
<keyword evidence="6" id="KW-1185">Reference proteome</keyword>
<dbReference type="InterPro" id="IPR011050">
    <property type="entry name" value="Pectin_lyase_fold/virulence"/>
</dbReference>
<dbReference type="SMART" id="SM00231">
    <property type="entry name" value="FA58C"/>
    <property type="match status" value="1"/>
</dbReference>
<evidence type="ECO:0000313" key="5">
    <source>
        <dbReference type="EMBL" id="MFC4033473.1"/>
    </source>
</evidence>
<feature type="chain" id="PRO_5046595296" evidence="2">
    <location>
        <begin position="24"/>
        <end position="1061"/>
    </location>
</feature>
<dbReference type="EMBL" id="JBHSBB010000013">
    <property type="protein sequence ID" value="MFC4033473.1"/>
    <property type="molecule type" value="Genomic_DNA"/>
</dbReference>
<sequence length="1061" mass="106862">MAARPWIGVVVTALLAASGLVPAAAAVAAAAPSATTVPATAAHATAAHPAAANAATTSAAAAAAGVGATLPFTSFEAEAGTLSGGATAVSLTSAPTTQYSSAAVEASGHAYVQLTGTGQGVQWTNTTGAPISALNVRESIPDSASGGGSTATLDLYVDGVFRQALNLNSRQSWFYEGGSNHYNGSDQNPADGNPRDFFDESHTFVTGTPIAAGSTIALKKDAANTAAFYYIDVVDTENPPAPVAQPANSISITSCGAVADNTPTNGTGDSASVDSTGAIQNCINQAQSQNKILWIPAGTFYLKGTAGLQAQGITIAGAGMWYSTIYRQVPLPNNTPLGALFQITSCHVQNFHLDSNSTSREMVDGGGGAMDTSGTNWVSDGIWSQHVESGYWASGTGGTVENARVTAVWADGINLNNVSLNNTVGNNITATNNFVRGTGDDGMAINSVNYNTDSNGNKTYYTAMSHITMTNNTVIAPWGGKGIGIYGGSNQDVERNYISDTARYIGLGAGRFGVNGSDLLTATVNGNTVVRSGGNGYSQGQPALQVGNGGDGQNVGVVDHVTVTNNTVINSLYDGVGFSTSTNTLLQNNTVTSPWRNGIVIAPPFYPAPTGSATITGNTVTGLATANGMQPFINNSAGFTATLSGNSWQNGGGGGGGEGPYGGTAPAIPGVLQAENYDTGGQGVGYSVSSVNGNGNGYRGDGVNLEATSDTGGGYDVGWTAGGQWFRYTVKVATAGTYTVSFRVAAPAAVTGALHLSNAAGANLSGAVNLPATGDWQTWGNATAQVTLPAGQQVLTLNQDNGGFNLNSFQFTGGGGGGGSASLTANPSALTFGSQAVSTSSATQAVTVTNTGTAAASVSSVATSGDFSQTNTCGTSIAANASCTVNVRFTPTASGARTGSLTISGNATNSPTTVTLSGTGAVAANTNLAAGKATGESSHTDVYGSGNVTDGNQGSYWESANNAFPQWVQVDLGSAQSASRVVLQLPASWGARNQTLSVSGSTNGSTFTTVKASATYTFDPNSGDSVTITFPATTQRYFRVTVTANTGWPAGQISEFQVWNS</sequence>
<dbReference type="InterPro" id="IPR006626">
    <property type="entry name" value="PbH1"/>
</dbReference>
<comment type="caution">
    <text evidence="5">The sequence shown here is derived from an EMBL/GenBank/DDBJ whole genome shotgun (WGS) entry which is preliminary data.</text>
</comment>
<protein>
    <submittedName>
        <fullName evidence="5">Discoidin domain-containing protein</fullName>
    </submittedName>
</protein>
<dbReference type="InterPro" id="IPR054090">
    <property type="entry name" value="Cep192_Spd-2-like_dom"/>
</dbReference>
<evidence type="ECO:0000313" key="6">
    <source>
        <dbReference type="Proteomes" id="UP001595765"/>
    </source>
</evidence>
<dbReference type="Proteomes" id="UP001595765">
    <property type="component" value="Unassembled WGS sequence"/>
</dbReference>
<organism evidence="5 6">
    <name type="scientific">Streptomyces polygonati</name>
    <dbReference type="NCBI Taxonomy" id="1617087"/>
    <lineage>
        <taxon>Bacteria</taxon>
        <taxon>Bacillati</taxon>
        <taxon>Actinomycetota</taxon>
        <taxon>Actinomycetes</taxon>
        <taxon>Kitasatosporales</taxon>
        <taxon>Streptomycetaceae</taxon>
        <taxon>Streptomyces</taxon>
    </lineage>
</organism>
<reference evidence="6" key="1">
    <citation type="journal article" date="2019" name="Int. J. Syst. Evol. Microbiol.">
        <title>The Global Catalogue of Microorganisms (GCM) 10K type strain sequencing project: providing services to taxonomists for standard genome sequencing and annotation.</title>
        <authorList>
            <consortium name="The Broad Institute Genomics Platform"/>
            <consortium name="The Broad Institute Genome Sequencing Center for Infectious Disease"/>
            <person name="Wu L."/>
            <person name="Ma J."/>
        </authorList>
    </citation>
    <scope>NUCLEOTIDE SEQUENCE [LARGE SCALE GENOMIC DNA]</scope>
    <source>
        <strain evidence="6">CGMCC 4.7237</strain>
    </source>
</reference>
<dbReference type="CDD" id="cd04080">
    <property type="entry name" value="CBM6_cellulase-like"/>
    <property type="match status" value="1"/>
</dbReference>
<feature type="domain" description="F5/8 type C" evidence="3">
    <location>
        <begin position="908"/>
        <end position="1061"/>
    </location>
</feature>
<dbReference type="Pfam" id="PF22816">
    <property type="entry name" value="CatAgl_D2"/>
    <property type="match status" value="1"/>
</dbReference>
<evidence type="ECO:0000259" key="4">
    <source>
        <dbReference type="PROSITE" id="PS51175"/>
    </source>
</evidence>
<evidence type="ECO:0000256" key="2">
    <source>
        <dbReference type="SAM" id="SignalP"/>
    </source>
</evidence>
<dbReference type="PROSITE" id="PS50022">
    <property type="entry name" value="FA58C_3"/>
    <property type="match status" value="1"/>
</dbReference>
<dbReference type="SMART" id="SM00606">
    <property type="entry name" value="CBD_IV"/>
    <property type="match status" value="1"/>
</dbReference>
<feature type="signal peptide" evidence="2">
    <location>
        <begin position="1"/>
        <end position="23"/>
    </location>
</feature>
<dbReference type="RefSeq" id="WP_386430565.1">
    <property type="nucleotide sequence ID" value="NZ_JBHSBB010000013.1"/>
</dbReference>
<dbReference type="InterPro" id="IPR055149">
    <property type="entry name" value="Agl_cat_D2"/>
</dbReference>
<dbReference type="Gene3D" id="2.60.120.260">
    <property type="entry name" value="Galactose-binding domain-like"/>
    <property type="match status" value="3"/>
</dbReference>
<keyword evidence="1 2" id="KW-0732">Signal</keyword>
<dbReference type="InterPro" id="IPR013783">
    <property type="entry name" value="Ig-like_fold"/>
</dbReference>
<dbReference type="Gene3D" id="2.60.40.10">
    <property type="entry name" value="Immunoglobulins"/>
    <property type="match status" value="1"/>
</dbReference>